<evidence type="ECO:0000256" key="1">
    <source>
        <dbReference type="SAM" id="Phobius"/>
    </source>
</evidence>
<evidence type="ECO:0000313" key="3">
    <source>
        <dbReference type="EMBL" id="QDT14267.1"/>
    </source>
</evidence>
<keyword evidence="1" id="KW-0472">Membrane</keyword>
<dbReference type="InterPro" id="IPR017732">
    <property type="entry name" value="T4/T6SS_DotU"/>
</dbReference>
<protein>
    <recommendedName>
        <fullName evidence="2">Type IV / VI secretion system DotU domain-containing protein</fullName>
    </recommendedName>
</protein>
<keyword evidence="4" id="KW-1185">Reference proteome</keyword>
<dbReference type="Gene3D" id="1.25.40.590">
    <property type="entry name" value="Type IV / VI secretion system, DotU"/>
    <property type="match status" value="1"/>
</dbReference>
<dbReference type="KEGG" id="acaf:CA12_03380"/>
<accession>A0A517P4F7</accession>
<proteinExistence type="predicted"/>
<dbReference type="Proteomes" id="UP000318741">
    <property type="component" value="Chromosome"/>
</dbReference>
<reference evidence="3 4" key="1">
    <citation type="submission" date="2019-02" db="EMBL/GenBank/DDBJ databases">
        <title>Deep-cultivation of Planctomycetes and their phenomic and genomic characterization uncovers novel biology.</title>
        <authorList>
            <person name="Wiegand S."/>
            <person name="Jogler M."/>
            <person name="Boedeker C."/>
            <person name="Pinto D."/>
            <person name="Vollmers J."/>
            <person name="Rivas-Marin E."/>
            <person name="Kohn T."/>
            <person name="Peeters S.H."/>
            <person name="Heuer A."/>
            <person name="Rast P."/>
            <person name="Oberbeckmann S."/>
            <person name="Bunk B."/>
            <person name="Jeske O."/>
            <person name="Meyerdierks A."/>
            <person name="Storesund J.E."/>
            <person name="Kallscheuer N."/>
            <person name="Luecker S."/>
            <person name="Lage O.M."/>
            <person name="Pohl T."/>
            <person name="Merkel B.J."/>
            <person name="Hornburger P."/>
            <person name="Mueller R.-W."/>
            <person name="Bruemmer F."/>
            <person name="Labrenz M."/>
            <person name="Spormann A.M."/>
            <person name="Op den Camp H."/>
            <person name="Overmann J."/>
            <person name="Amann R."/>
            <person name="Jetten M.S.M."/>
            <person name="Mascher T."/>
            <person name="Medema M.H."/>
            <person name="Devos D.P."/>
            <person name="Kaster A.-K."/>
            <person name="Ovreas L."/>
            <person name="Rohde M."/>
            <person name="Galperin M.Y."/>
            <person name="Jogler C."/>
        </authorList>
    </citation>
    <scope>NUCLEOTIDE SEQUENCE [LARGE SCALE GENOMIC DNA]</scope>
    <source>
        <strain evidence="3 4">CA12</strain>
    </source>
</reference>
<organism evidence="3 4">
    <name type="scientific">Alienimonas californiensis</name>
    <dbReference type="NCBI Taxonomy" id="2527989"/>
    <lineage>
        <taxon>Bacteria</taxon>
        <taxon>Pseudomonadati</taxon>
        <taxon>Planctomycetota</taxon>
        <taxon>Planctomycetia</taxon>
        <taxon>Planctomycetales</taxon>
        <taxon>Planctomycetaceae</taxon>
        <taxon>Alienimonas</taxon>
    </lineage>
</organism>
<name>A0A517P4F7_9PLAN</name>
<feature type="transmembrane region" description="Helical" evidence="1">
    <location>
        <begin position="195"/>
        <end position="215"/>
    </location>
</feature>
<sequence length="217" mass="24011">MTPEVADRVEPVIHAVLDLRAAGHHGRRPDLERERDRLHDLLDGVRTLSGPAARDADLIRRCLTYWADESLQAKYGDAWGRDLLEWRSYGTRDRGYRFYHDFEQDGRHAGADAAEVWYLASSLGFQGDILLAFEKLGRQPPGVRPDERPDAARAREAWVRALARRVTRDDPAALEEGPPPDGDVRPLQGGTLLRGAAALTAIAALLAAGLGWAALSY</sequence>
<feature type="domain" description="Type IV / VI secretion system DotU" evidence="2">
    <location>
        <begin position="7"/>
        <end position="216"/>
    </location>
</feature>
<dbReference type="Pfam" id="PF09850">
    <property type="entry name" value="DotU"/>
    <property type="match status" value="1"/>
</dbReference>
<dbReference type="AlphaFoldDB" id="A0A517P4F7"/>
<keyword evidence="1" id="KW-1133">Transmembrane helix</keyword>
<dbReference type="RefSeq" id="WP_145356963.1">
    <property type="nucleotide sequence ID" value="NZ_CP036265.1"/>
</dbReference>
<evidence type="ECO:0000259" key="2">
    <source>
        <dbReference type="Pfam" id="PF09850"/>
    </source>
</evidence>
<dbReference type="InterPro" id="IPR038522">
    <property type="entry name" value="T4/T6SS_DotU_sf"/>
</dbReference>
<keyword evidence="1" id="KW-0812">Transmembrane</keyword>
<gene>
    <name evidence="3" type="ORF">CA12_03380</name>
</gene>
<dbReference type="OrthoDB" id="345640at2"/>
<evidence type="ECO:0000313" key="4">
    <source>
        <dbReference type="Proteomes" id="UP000318741"/>
    </source>
</evidence>
<dbReference type="EMBL" id="CP036265">
    <property type="protein sequence ID" value="QDT14267.1"/>
    <property type="molecule type" value="Genomic_DNA"/>
</dbReference>